<proteinExistence type="predicted"/>
<organism evidence="1 2">
    <name type="scientific">Microbacterium dextranolyticum</name>
    <dbReference type="NCBI Taxonomy" id="36806"/>
    <lineage>
        <taxon>Bacteria</taxon>
        <taxon>Bacillati</taxon>
        <taxon>Actinomycetota</taxon>
        <taxon>Actinomycetes</taxon>
        <taxon>Micrococcales</taxon>
        <taxon>Microbacteriaceae</taxon>
        <taxon>Microbacterium</taxon>
    </lineage>
</organism>
<sequence length="83" mass="9491">MTTTTTTDDTTPHVRGVTFRSVSATRWRVLDRAGRVLGHLRTECQPEGVRFHAERFDLAAARLRALGSFWTAREAVDCLRYLR</sequence>
<dbReference type="EMBL" id="BSER01000009">
    <property type="protein sequence ID" value="GLJ96068.1"/>
    <property type="molecule type" value="Genomic_DNA"/>
</dbReference>
<evidence type="ECO:0000313" key="2">
    <source>
        <dbReference type="Proteomes" id="UP001142291"/>
    </source>
</evidence>
<protein>
    <recommendedName>
        <fullName evidence="3">DNA mismatch repair protein</fullName>
    </recommendedName>
</protein>
<accession>A0A9W6HN30</accession>
<dbReference type="Proteomes" id="UP001142291">
    <property type="component" value="Unassembled WGS sequence"/>
</dbReference>
<reference evidence="1" key="2">
    <citation type="submission" date="2023-01" db="EMBL/GenBank/DDBJ databases">
        <authorList>
            <person name="Sun Q."/>
            <person name="Evtushenko L."/>
        </authorList>
    </citation>
    <scope>NUCLEOTIDE SEQUENCE</scope>
    <source>
        <strain evidence="1">VKM Ac-1940</strain>
    </source>
</reference>
<evidence type="ECO:0000313" key="1">
    <source>
        <dbReference type="EMBL" id="GLJ96068.1"/>
    </source>
</evidence>
<reference evidence="1" key="1">
    <citation type="journal article" date="2014" name="Int. J. Syst. Evol. Microbiol.">
        <title>Complete genome sequence of Corynebacterium casei LMG S-19264T (=DSM 44701T), isolated from a smear-ripened cheese.</title>
        <authorList>
            <consortium name="US DOE Joint Genome Institute (JGI-PGF)"/>
            <person name="Walter F."/>
            <person name="Albersmeier A."/>
            <person name="Kalinowski J."/>
            <person name="Ruckert C."/>
        </authorList>
    </citation>
    <scope>NUCLEOTIDE SEQUENCE</scope>
    <source>
        <strain evidence="1">VKM Ac-1940</strain>
    </source>
</reference>
<name>A0A9W6HN30_9MICO</name>
<dbReference type="RefSeq" id="WP_204963494.1">
    <property type="nucleotide sequence ID" value="NZ_BAAAUR010000001.1"/>
</dbReference>
<keyword evidence="2" id="KW-1185">Reference proteome</keyword>
<gene>
    <name evidence="1" type="ORF">GCM10017591_21310</name>
</gene>
<evidence type="ECO:0008006" key="3">
    <source>
        <dbReference type="Google" id="ProtNLM"/>
    </source>
</evidence>
<comment type="caution">
    <text evidence="1">The sequence shown here is derived from an EMBL/GenBank/DDBJ whole genome shotgun (WGS) entry which is preliminary data.</text>
</comment>
<dbReference type="AlphaFoldDB" id="A0A9W6HN30"/>